<evidence type="ECO:0000256" key="1">
    <source>
        <dbReference type="SAM" id="Phobius"/>
    </source>
</evidence>
<evidence type="ECO:0000313" key="3">
    <source>
        <dbReference type="Proteomes" id="UP001530400"/>
    </source>
</evidence>
<feature type="transmembrane region" description="Helical" evidence="1">
    <location>
        <begin position="163"/>
        <end position="186"/>
    </location>
</feature>
<keyword evidence="1" id="KW-0472">Membrane</keyword>
<feature type="transmembrane region" description="Helical" evidence="1">
    <location>
        <begin position="131"/>
        <end position="151"/>
    </location>
</feature>
<name>A0ABD3PCI9_9STRA</name>
<feature type="transmembrane region" description="Helical" evidence="1">
    <location>
        <begin position="101"/>
        <end position="125"/>
    </location>
</feature>
<dbReference type="EMBL" id="JALLPJ020000690">
    <property type="protein sequence ID" value="KAL3785512.1"/>
    <property type="molecule type" value="Genomic_DNA"/>
</dbReference>
<feature type="transmembrane region" description="Helical" evidence="1">
    <location>
        <begin position="211"/>
        <end position="233"/>
    </location>
</feature>
<dbReference type="Proteomes" id="UP001530400">
    <property type="component" value="Unassembled WGS sequence"/>
</dbReference>
<keyword evidence="1" id="KW-1133">Transmembrane helix</keyword>
<reference evidence="2 3" key="1">
    <citation type="submission" date="2024-10" db="EMBL/GenBank/DDBJ databases">
        <title>Updated reference genomes for cyclostephanoid diatoms.</title>
        <authorList>
            <person name="Roberts W.R."/>
            <person name="Alverson A.J."/>
        </authorList>
    </citation>
    <scope>NUCLEOTIDE SEQUENCE [LARGE SCALE GENOMIC DNA]</scope>
    <source>
        <strain evidence="2 3">AJA010-31</strain>
    </source>
</reference>
<proteinExistence type="predicted"/>
<gene>
    <name evidence="2" type="ORF">ACHAWO_002073</name>
</gene>
<evidence type="ECO:0000313" key="2">
    <source>
        <dbReference type="EMBL" id="KAL3785512.1"/>
    </source>
</evidence>
<feature type="transmembrane region" description="Helical" evidence="1">
    <location>
        <begin position="72"/>
        <end position="89"/>
    </location>
</feature>
<protein>
    <submittedName>
        <fullName evidence="2">Uncharacterized protein</fullName>
    </submittedName>
</protein>
<accession>A0ABD3PCI9</accession>
<comment type="caution">
    <text evidence="2">The sequence shown here is derived from an EMBL/GenBank/DDBJ whole genome shotgun (WGS) entry which is preliminary data.</text>
</comment>
<keyword evidence="3" id="KW-1185">Reference proteome</keyword>
<organism evidence="2 3">
    <name type="scientific">Cyclotella atomus</name>
    <dbReference type="NCBI Taxonomy" id="382360"/>
    <lineage>
        <taxon>Eukaryota</taxon>
        <taxon>Sar</taxon>
        <taxon>Stramenopiles</taxon>
        <taxon>Ochrophyta</taxon>
        <taxon>Bacillariophyta</taxon>
        <taxon>Coscinodiscophyceae</taxon>
        <taxon>Thalassiosirophycidae</taxon>
        <taxon>Stephanodiscales</taxon>
        <taxon>Stephanodiscaceae</taxon>
        <taxon>Cyclotella</taxon>
    </lineage>
</organism>
<dbReference type="AlphaFoldDB" id="A0ABD3PCI9"/>
<keyword evidence="1" id="KW-0812">Transmembrane</keyword>
<sequence length="252" mass="28390">MGIAGRTLQTVGTVLTVAWALKSLIAYHTWKLDEVMEDVASSPLPLNENGLAYWRKLVAPYYAEKQSKMRCHTVITTLIALGLCIQFIKRIRQDNLDVHRIVGRLTLGGTLFAYPHFVKLLAGFFHQTGKYMESLVLFMIPYYAIIGWIQIRNKHVMEHRASMIMFASCFYYFGVSRLVMMAMNAIHSGPWAKYTGLGDWRDWSSKDVDDFFGISIAIGFPLTFGTAAYNAYFGPNAQSTKFKKSSVGAKAA</sequence>